<dbReference type="Gene3D" id="3.40.50.2300">
    <property type="match status" value="2"/>
</dbReference>
<keyword evidence="1" id="KW-0805">Transcription regulation</keyword>
<evidence type="ECO:0000256" key="1">
    <source>
        <dbReference type="ARBA" id="ARBA00023015"/>
    </source>
</evidence>
<dbReference type="SUPFAM" id="SSF47413">
    <property type="entry name" value="lambda repressor-like DNA-binding domains"/>
    <property type="match status" value="1"/>
</dbReference>
<keyword evidence="2 5" id="KW-0238">DNA-binding</keyword>
<evidence type="ECO:0000256" key="2">
    <source>
        <dbReference type="ARBA" id="ARBA00023125"/>
    </source>
</evidence>
<dbReference type="PROSITE" id="PS50932">
    <property type="entry name" value="HTH_LACI_2"/>
    <property type="match status" value="1"/>
</dbReference>
<keyword evidence="6" id="KW-1185">Reference proteome</keyword>
<dbReference type="RefSeq" id="WP_260194748.1">
    <property type="nucleotide sequence ID" value="NZ_JAFFZE010000022.1"/>
</dbReference>
<dbReference type="InterPro" id="IPR000843">
    <property type="entry name" value="HTH_LacI"/>
</dbReference>
<protein>
    <submittedName>
        <fullName evidence="5">LacI family DNA-binding transcriptional regulator</fullName>
    </submittedName>
</protein>
<evidence type="ECO:0000259" key="4">
    <source>
        <dbReference type="PROSITE" id="PS50932"/>
    </source>
</evidence>
<evidence type="ECO:0000256" key="3">
    <source>
        <dbReference type="ARBA" id="ARBA00023163"/>
    </source>
</evidence>
<gene>
    <name evidence="5" type="ORF">JT362_27550</name>
</gene>
<dbReference type="InterPro" id="IPR028082">
    <property type="entry name" value="Peripla_BP_I"/>
</dbReference>
<dbReference type="Pfam" id="PF13377">
    <property type="entry name" value="Peripla_BP_3"/>
    <property type="match status" value="1"/>
</dbReference>
<dbReference type="SUPFAM" id="SSF53822">
    <property type="entry name" value="Periplasmic binding protein-like I"/>
    <property type="match status" value="1"/>
</dbReference>
<dbReference type="CDD" id="cd01392">
    <property type="entry name" value="HTH_LacI"/>
    <property type="match status" value="1"/>
</dbReference>
<organism evidence="5 6">
    <name type="scientific">Actinophytocola gossypii</name>
    <dbReference type="NCBI Taxonomy" id="2812003"/>
    <lineage>
        <taxon>Bacteria</taxon>
        <taxon>Bacillati</taxon>
        <taxon>Actinomycetota</taxon>
        <taxon>Actinomycetes</taxon>
        <taxon>Pseudonocardiales</taxon>
        <taxon>Pseudonocardiaceae</taxon>
    </lineage>
</organism>
<feature type="domain" description="HTH lacI-type" evidence="4">
    <location>
        <begin position="9"/>
        <end position="64"/>
    </location>
</feature>
<reference evidence="5 6" key="1">
    <citation type="submission" date="2021-02" db="EMBL/GenBank/DDBJ databases">
        <title>Actinophytocola xerophila sp. nov., isolated from soil of cotton cropping field.</title>
        <authorList>
            <person name="Huang R."/>
            <person name="Chen X."/>
            <person name="Ge X."/>
            <person name="Liu W."/>
        </authorList>
    </citation>
    <scope>NUCLEOTIDE SEQUENCE [LARGE SCALE GENOMIC DNA]</scope>
    <source>
        <strain evidence="5 6">S1-96</strain>
    </source>
</reference>
<keyword evidence="3" id="KW-0804">Transcription</keyword>
<evidence type="ECO:0000313" key="5">
    <source>
        <dbReference type="EMBL" id="MCT2586883.1"/>
    </source>
</evidence>
<comment type="caution">
    <text evidence="5">The sequence shown here is derived from an EMBL/GenBank/DDBJ whole genome shotgun (WGS) entry which is preliminary data.</text>
</comment>
<dbReference type="Gene3D" id="1.10.260.40">
    <property type="entry name" value="lambda repressor-like DNA-binding domains"/>
    <property type="match status" value="1"/>
</dbReference>
<name>A0ABT2JG82_9PSEU</name>
<dbReference type="CDD" id="cd06279">
    <property type="entry name" value="PBP1_LacI-like"/>
    <property type="match status" value="1"/>
</dbReference>
<proteinExistence type="predicted"/>
<dbReference type="InterPro" id="IPR046335">
    <property type="entry name" value="LacI/GalR-like_sensor"/>
</dbReference>
<dbReference type="SMART" id="SM00354">
    <property type="entry name" value="HTH_LACI"/>
    <property type="match status" value="1"/>
</dbReference>
<dbReference type="Pfam" id="PF00356">
    <property type="entry name" value="LacI"/>
    <property type="match status" value="1"/>
</dbReference>
<dbReference type="Proteomes" id="UP001156441">
    <property type="component" value="Unassembled WGS sequence"/>
</dbReference>
<dbReference type="GO" id="GO:0003677">
    <property type="term" value="F:DNA binding"/>
    <property type="evidence" value="ECO:0007669"/>
    <property type="project" value="UniProtKB-KW"/>
</dbReference>
<dbReference type="InterPro" id="IPR010982">
    <property type="entry name" value="Lambda_DNA-bd_dom_sf"/>
</dbReference>
<dbReference type="PANTHER" id="PTHR30146:SF138">
    <property type="entry name" value="TRANSCRIPTIONAL REGULATORY PROTEIN"/>
    <property type="match status" value="1"/>
</dbReference>
<sequence>MNQDRVRRPTLDTVARQVGVSRATVSNAYNRPDQLSARLRERIIETAKQLGYAGPDPVARSLATQRAGSVAFMLCDGLSSAFSDPALSIVLDALAATVDSGDRALLLLPGVSEGGPRAQSVIRAQTDVVVAYSLPDDAPALRAVRERALPLVVVDQPIVPGSAIVRVDDFGGARLAARHVLDLGHRRVAVLGFGLSADGHRGPATPERVEKAHFRVTLDRYAGYLDGLAEQGIVAGEVPFWEAPGSVRELGREGARWLFGLRPRPTAVLCMSDELALGAVRAADELGLAVPGEVSIVGFDDTPAASWGVPSLTTVRQDLVEKGRQAGALALRMLDGARPGRPVTIGVKLQVRGSTAPAPA</sequence>
<evidence type="ECO:0000313" key="6">
    <source>
        <dbReference type="Proteomes" id="UP001156441"/>
    </source>
</evidence>
<accession>A0ABT2JG82</accession>
<dbReference type="PANTHER" id="PTHR30146">
    <property type="entry name" value="LACI-RELATED TRANSCRIPTIONAL REPRESSOR"/>
    <property type="match status" value="1"/>
</dbReference>
<dbReference type="EMBL" id="JAFFZE010000022">
    <property type="protein sequence ID" value="MCT2586883.1"/>
    <property type="molecule type" value="Genomic_DNA"/>
</dbReference>